<reference evidence="1" key="1">
    <citation type="journal article" date="2014" name="Front. Microbiol.">
        <title>High frequency of phylogenetically diverse reductive dehalogenase-homologous genes in deep subseafloor sedimentary metagenomes.</title>
        <authorList>
            <person name="Kawai M."/>
            <person name="Futagami T."/>
            <person name="Toyoda A."/>
            <person name="Takaki Y."/>
            <person name="Nishi S."/>
            <person name="Hori S."/>
            <person name="Arai W."/>
            <person name="Tsubouchi T."/>
            <person name="Morono Y."/>
            <person name="Uchiyama I."/>
            <person name="Ito T."/>
            <person name="Fujiyama A."/>
            <person name="Inagaki F."/>
            <person name="Takami H."/>
        </authorList>
    </citation>
    <scope>NUCLEOTIDE SEQUENCE</scope>
    <source>
        <strain evidence="1">Expedition CK06-06</strain>
    </source>
</reference>
<comment type="caution">
    <text evidence="1">The sequence shown here is derived from an EMBL/GenBank/DDBJ whole genome shotgun (WGS) entry which is preliminary data.</text>
</comment>
<proteinExistence type="predicted"/>
<evidence type="ECO:0000313" key="1">
    <source>
        <dbReference type="EMBL" id="GAH04733.1"/>
    </source>
</evidence>
<name>X1E7U9_9ZZZZ</name>
<dbReference type="EMBL" id="BART01023216">
    <property type="protein sequence ID" value="GAH04733.1"/>
    <property type="molecule type" value="Genomic_DNA"/>
</dbReference>
<gene>
    <name evidence="1" type="ORF">S01H4_42299</name>
</gene>
<sequence>MKFRITWELIQTGTSEIEAKDLQDAKDRADESVDDFGDPKQFTPIYDDYGWQVKIIEEVI</sequence>
<protein>
    <submittedName>
        <fullName evidence="1">Uncharacterized protein</fullName>
    </submittedName>
</protein>
<accession>X1E7U9</accession>
<dbReference type="AlphaFoldDB" id="X1E7U9"/>
<organism evidence="1">
    <name type="scientific">marine sediment metagenome</name>
    <dbReference type="NCBI Taxonomy" id="412755"/>
    <lineage>
        <taxon>unclassified sequences</taxon>
        <taxon>metagenomes</taxon>
        <taxon>ecological metagenomes</taxon>
    </lineage>
</organism>